<dbReference type="Proteomes" id="UP000284908">
    <property type="component" value="Unassembled WGS sequence"/>
</dbReference>
<evidence type="ECO:0000313" key="1">
    <source>
        <dbReference type="EMBL" id="RJT44540.1"/>
    </source>
</evidence>
<organism evidence="1 2">
    <name type="scientific">Rahnella woolbedingensis</name>
    <dbReference type="NCBI Taxonomy" id="1510574"/>
    <lineage>
        <taxon>Bacteria</taxon>
        <taxon>Pseudomonadati</taxon>
        <taxon>Pseudomonadota</taxon>
        <taxon>Gammaproteobacteria</taxon>
        <taxon>Enterobacterales</taxon>
        <taxon>Yersiniaceae</taxon>
        <taxon>Rahnella</taxon>
    </lineage>
</organism>
<dbReference type="AlphaFoldDB" id="A0A419N9K9"/>
<dbReference type="EMBL" id="RAHH01000010">
    <property type="protein sequence ID" value="RJT44540.1"/>
    <property type="molecule type" value="Genomic_DNA"/>
</dbReference>
<name>A0A419N9K9_9GAMM</name>
<sequence>MSHEITIQQAANRADQANVTLLMLRKVIDDMDTCDIETAVVIACDLVGSVAAWLIEEQAQREKAHA</sequence>
<proteinExistence type="predicted"/>
<dbReference type="OrthoDB" id="6522383at2"/>
<evidence type="ECO:0000313" key="2">
    <source>
        <dbReference type="Proteomes" id="UP000284908"/>
    </source>
</evidence>
<protein>
    <submittedName>
        <fullName evidence="1">Uncharacterized protein</fullName>
    </submittedName>
</protein>
<dbReference type="RefSeq" id="WP_120132655.1">
    <property type="nucleotide sequence ID" value="NZ_RAHH01000010.1"/>
</dbReference>
<reference evidence="1 2" key="1">
    <citation type="submission" date="2018-09" db="EMBL/GenBank/DDBJ databases">
        <authorList>
            <person name="Le Fleche-Mateos A."/>
        </authorList>
    </citation>
    <scope>NUCLEOTIDE SEQUENCE [LARGE SCALE GENOMIC DNA]</scope>
    <source>
        <strain evidence="1 2">DSM 27399</strain>
    </source>
</reference>
<accession>A0A419N9K9</accession>
<comment type="caution">
    <text evidence="1">The sequence shown here is derived from an EMBL/GenBank/DDBJ whole genome shotgun (WGS) entry which is preliminary data.</text>
</comment>
<keyword evidence="2" id="KW-1185">Reference proteome</keyword>
<gene>
    <name evidence="1" type="ORF">D6C13_10255</name>
</gene>